<dbReference type="WBParaSite" id="HNAJ_0001055501-mRNA-1">
    <property type="protein sequence ID" value="HNAJ_0001055501-mRNA-1"/>
    <property type="gene ID" value="HNAJ_0001055501"/>
</dbReference>
<dbReference type="STRING" id="102285.A0A0R3TSD9"/>
<dbReference type="EMBL" id="UZAE01013099">
    <property type="protein sequence ID" value="VDO08232.1"/>
    <property type="molecule type" value="Genomic_DNA"/>
</dbReference>
<reference evidence="4" key="1">
    <citation type="submission" date="2017-02" db="UniProtKB">
        <authorList>
            <consortium name="WormBaseParasite"/>
        </authorList>
    </citation>
    <scope>IDENTIFICATION</scope>
</reference>
<accession>A0A0R3TSD9</accession>
<dbReference type="InterPro" id="IPR014729">
    <property type="entry name" value="Rossmann-like_a/b/a_fold"/>
</dbReference>
<name>A0A0R3TSD9_RODNA</name>
<feature type="region of interest" description="Disordered" evidence="1">
    <location>
        <begin position="1"/>
        <end position="93"/>
    </location>
</feature>
<feature type="compositionally biased region" description="Low complexity" evidence="1">
    <location>
        <begin position="8"/>
        <end position="23"/>
    </location>
</feature>
<reference evidence="2 3" key="2">
    <citation type="submission" date="2018-11" db="EMBL/GenBank/DDBJ databases">
        <authorList>
            <consortium name="Pathogen Informatics"/>
        </authorList>
    </citation>
    <scope>NUCLEOTIDE SEQUENCE [LARGE SCALE GENOMIC DNA]</scope>
</reference>
<gene>
    <name evidence="2" type="ORF">HNAJ_LOCUS10550</name>
</gene>
<evidence type="ECO:0000313" key="3">
    <source>
        <dbReference type="Proteomes" id="UP000278807"/>
    </source>
</evidence>
<feature type="compositionally biased region" description="Low complexity" evidence="1">
    <location>
        <begin position="46"/>
        <end position="93"/>
    </location>
</feature>
<feature type="compositionally biased region" description="Low complexity" evidence="1">
    <location>
        <begin position="110"/>
        <end position="119"/>
    </location>
</feature>
<dbReference type="Gene3D" id="3.40.50.620">
    <property type="entry name" value="HUPs"/>
    <property type="match status" value="1"/>
</dbReference>
<dbReference type="Proteomes" id="UP000278807">
    <property type="component" value="Unassembled WGS sequence"/>
</dbReference>
<proteinExistence type="predicted"/>
<feature type="region of interest" description="Disordered" evidence="1">
    <location>
        <begin position="110"/>
        <end position="158"/>
    </location>
</feature>
<evidence type="ECO:0000256" key="1">
    <source>
        <dbReference type="SAM" id="MobiDB-lite"/>
    </source>
</evidence>
<keyword evidence="3" id="KW-1185">Reference proteome</keyword>
<protein>
    <submittedName>
        <fullName evidence="4">CTP_transf_like domain-containing protein</fullName>
    </submittedName>
</protein>
<dbReference type="OrthoDB" id="422187at2759"/>
<organism evidence="4">
    <name type="scientific">Rodentolepis nana</name>
    <name type="common">Dwarf tapeworm</name>
    <name type="synonym">Hymenolepis nana</name>
    <dbReference type="NCBI Taxonomy" id="102285"/>
    <lineage>
        <taxon>Eukaryota</taxon>
        <taxon>Metazoa</taxon>
        <taxon>Spiralia</taxon>
        <taxon>Lophotrochozoa</taxon>
        <taxon>Platyhelminthes</taxon>
        <taxon>Cestoda</taxon>
        <taxon>Eucestoda</taxon>
        <taxon>Cyclophyllidea</taxon>
        <taxon>Hymenolepididae</taxon>
        <taxon>Rodentolepis</taxon>
    </lineage>
</organism>
<dbReference type="AlphaFoldDB" id="A0A0R3TSD9"/>
<evidence type="ECO:0000313" key="2">
    <source>
        <dbReference type="EMBL" id="VDO08232.1"/>
    </source>
</evidence>
<evidence type="ECO:0000313" key="4">
    <source>
        <dbReference type="WBParaSite" id="HNAJ_0001055501-mRNA-1"/>
    </source>
</evidence>
<sequence>MNERRMSTRSNSNASISSSLTSLDTVVHVTQPPAIREQQQEQTQRSHSLPSSTSTPTSNSNSSCGKTVSYSSSTGSSYSSESPLSTTSHSSSTSFTSSSSYGTYFSSSSSSCPSPETSSKMPNKEESLKTKRSLTVHESAGEEEILFSEPPSKVGKSGEAEGEGNTCECCCCCQDWSNVTSELVVLVACGSFNPITTAHLRMMGEWILLIFDTSKLKKCACAHL</sequence>